<gene>
    <name evidence="3" type="ORF">AURANDRAFT_70667</name>
</gene>
<dbReference type="Gene3D" id="3.50.50.60">
    <property type="entry name" value="FAD/NAD(P)-binding domain"/>
    <property type="match status" value="1"/>
</dbReference>
<dbReference type="InterPro" id="IPR050703">
    <property type="entry name" value="Flavin_MAO"/>
</dbReference>
<evidence type="ECO:0000313" key="3">
    <source>
        <dbReference type="EMBL" id="EGB12427.1"/>
    </source>
</evidence>
<dbReference type="OMA" id="CCWAEQS"/>
<keyword evidence="2" id="KW-0732">Signal</keyword>
<dbReference type="InterPro" id="IPR036188">
    <property type="entry name" value="FAD/NAD-bd_sf"/>
</dbReference>
<dbReference type="InParanoid" id="F0XZ20"/>
<proteinExistence type="predicted"/>
<dbReference type="GeneID" id="20227861"/>
<dbReference type="PANTHER" id="PTHR43563:SF1">
    <property type="entry name" value="AMINE OXIDASE [FLAVIN-CONTAINING] B"/>
    <property type="match status" value="1"/>
</dbReference>
<feature type="compositionally biased region" description="Low complexity" evidence="1">
    <location>
        <begin position="491"/>
        <end position="520"/>
    </location>
</feature>
<protein>
    <submittedName>
        <fullName evidence="3">Expressed protein</fullName>
    </submittedName>
</protein>
<dbReference type="KEGG" id="aaf:AURANDRAFT_70667"/>
<dbReference type="Proteomes" id="UP000002729">
    <property type="component" value="Unassembled WGS sequence"/>
</dbReference>
<dbReference type="GO" id="GO:0016491">
    <property type="term" value="F:oxidoreductase activity"/>
    <property type="evidence" value="ECO:0007669"/>
    <property type="project" value="UniProtKB-ARBA"/>
</dbReference>
<dbReference type="PANTHER" id="PTHR43563">
    <property type="entry name" value="AMINE OXIDASE"/>
    <property type="match status" value="1"/>
</dbReference>
<dbReference type="Pfam" id="PF13450">
    <property type="entry name" value="NAD_binding_8"/>
    <property type="match status" value="1"/>
</dbReference>
<organism evidence="4">
    <name type="scientific">Aureococcus anophagefferens</name>
    <name type="common">Harmful bloom alga</name>
    <dbReference type="NCBI Taxonomy" id="44056"/>
    <lineage>
        <taxon>Eukaryota</taxon>
        <taxon>Sar</taxon>
        <taxon>Stramenopiles</taxon>
        <taxon>Ochrophyta</taxon>
        <taxon>Pelagophyceae</taxon>
        <taxon>Pelagomonadales</taxon>
        <taxon>Pelagomonadaceae</taxon>
        <taxon>Aureococcus</taxon>
    </lineage>
</organism>
<feature type="signal peptide" evidence="2">
    <location>
        <begin position="1"/>
        <end position="21"/>
    </location>
</feature>
<dbReference type="RefSeq" id="XP_009033458.1">
    <property type="nucleotide sequence ID" value="XM_009035210.1"/>
</dbReference>
<dbReference type="AlphaFoldDB" id="F0XZ20"/>
<evidence type="ECO:0000256" key="1">
    <source>
        <dbReference type="SAM" id="MobiDB-lite"/>
    </source>
</evidence>
<dbReference type="SUPFAM" id="SSF51905">
    <property type="entry name" value="FAD/NAD(P)-binding domain"/>
    <property type="match status" value="1"/>
</dbReference>
<name>F0XZ20_AURAN</name>
<feature type="region of interest" description="Disordered" evidence="1">
    <location>
        <begin position="476"/>
        <end position="535"/>
    </location>
</feature>
<evidence type="ECO:0000256" key="2">
    <source>
        <dbReference type="SAM" id="SignalP"/>
    </source>
</evidence>
<feature type="chain" id="PRO_5003260569" evidence="2">
    <location>
        <begin position="22"/>
        <end position="535"/>
    </location>
</feature>
<reference evidence="3 4" key="1">
    <citation type="journal article" date="2011" name="Proc. Natl. Acad. Sci. U.S.A.">
        <title>Niche of harmful alga Aureococcus anophagefferens revealed through ecogenomics.</title>
        <authorList>
            <person name="Gobler C.J."/>
            <person name="Berry D.L."/>
            <person name="Dyhrman S.T."/>
            <person name="Wilhelm S.W."/>
            <person name="Salamov A."/>
            <person name="Lobanov A.V."/>
            <person name="Zhang Y."/>
            <person name="Collier J.L."/>
            <person name="Wurch L.L."/>
            <person name="Kustka A.B."/>
            <person name="Dill B.D."/>
            <person name="Shah M."/>
            <person name="VerBerkmoes N.C."/>
            <person name="Kuo A."/>
            <person name="Terry A."/>
            <person name="Pangilinan J."/>
            <person name="Lindquist E.A."/>
            <person name="Lucas S."/>
            <person name="Paulsen I.T."/>
            <person name="Hattenrath-Lehmann T.K."/>
            <person name="Talmage S.C."/>
            <person name="Walker E.A."/>
            <person name="Koch F."/>
            <person name="Burson A.M."/>
            <person name="Marcoval M.A."/>
            <person name="Tang Y.Z."/>
            <person name="Lecleir G.R."/>
            <person name="Coyne K.J."/>
            <person name="Berg G.M."/>
            <person name="Bertrand E.M."/>
            <person name="Saito M.A."/>
            <person name="Gladyshev V.N."/>
            <person name="Grigoriev I.V."/>
        </authorList>
    </citation>
    <scope>NUCLEOTIDE SEQUENCE [LARGE SCALE GENOMIC DNA]</scope>
    <source>
        <strain evidence="4">CCMP 1984</strain>
    </source>
</reference>
<feature type="compositionally biased region" description="Basic and acidic residues" evidence="1">
    <location>
        <begin position="525"/>
        <end position="535"/>
    </location>
</feature>
<sequence length="535" mass="57582">MASRSMASLLAWLPALAVAAANDCDVAVVGGGWAGLYTAYRLAPTTPNLCLFEARHKTGGRTYSVREEHNLTIDIGAYRFGRDMHLPGDLIRFDLNLSTRCYQPDCGLDPEFNTTLYKIVDGDAAENAAGYETPLRLITRDLVARGVRVEYGRELVAVEDGADDRGARLVFADGSAVEAGAALLNLPRKAITALDAGDSPLFRYDATAARLLAACEPCPHPEGFEVEQLKVYLVYPEPWWRTELGILEGSFAATNSSPPFFGRFHDGPMLRDAAGALVGAGAIETVYTFNEKVPSITYYDAYRAAGDDPLTVSTNATLLAESHAKLLALHAADFASKGVDPATVAPPTSAVMGFWDASNKFLPTPMSSNFRAMLKTCPEETCLGGVDGHAYTMKTSNPTGGKKNLFVANNDYWFTGYQGTPCCWAEQSLKVAEHILKTHFALPKPAWLDEAYYRDQAAQTSLTVATCVTKARRLAVDDPSARRRSSRDRSVAASDAAHASSTSRFDAAAPSRGAAAAPASNLGPRRRDWSTAKSA</sequence>
<keyword evidence="4" id="KW-1185">Reference proteome</keyword>
<dbReference type="eggNOG" id="ENOG502SJ0C">
    <property type="taxonomic scope" value="Eukaryota"/>
</dbReference>
<dbReference type="EMBL" id="GL833121">
    <property type="protein sequence ID" value="EGB12427.1"/>
    <property type="molecule type" value="Genomic_DNA"/>
</dbReference>
<accession>F0XZ20</accession>
<dbReference type="OrthoDB" id="5046242at2759"/>
<evidence type="ECO:0000313" key="4">
    <source>
        <dbReference type="Proteomes" id="UP000002729"/>
    </source>
</evidence>